<reference evidence="2" key="1">
    <citation type="journal article" date="2020" name="mSystems">
        <title>Genome- and Community-Level Interaction Insights into Carbon Utilization and Element Cycling Functions of Hydrothermarchaeota in Hydrothermal Sediment.</title>
        <authorList>
            <person name="Zhou Z."/>
            <person name="Liu Y."/>
            <person name="Xu W."/>
            <person name="Pan J."/>
            <person name="Luo Z.H."/>
            <person name="Li M."/>
        </authorList>
    </citation>
    <scope>NUCLEOTIDE SEQUENCE [LARGE SCALE GENOMIC DNA]</scope>
    <source>
        <strain evidence="2">HyVt-443</strain>
    </source>
</reference>
<name>A0A831RL37_9GAMM</name>
<protein>
    <recommendedName>
        <fullName evidence="3">Type II secretion system protein GspC N-terminal domain-containing protein</fullName>
    </recommendedName>
</protein>
<dbReference type="EMBL" id="DRKP01000006">
    <property type="protein sequence ID" value="HEB94874.1"/>
    <property type="molecule type" value="Genomic_DNA"/>
</dbReference>
<evidence type="ECO:0000256" key="1">
    <source>
        <dbReference type="SAM" id="MobiDB-lite"/>
    </source>
</evidence>
<comment type="caution">
    <text evidence="2">The sequence shown here is derived from an EMBL/GenBank/DDBJ whole genome shotgun (WGS) entry which is preliminary data.</text>
</comment>
<feature type="compositionally biased region" description="Polar residues" evidence="1">
    <location>
        <begin position="84"/>
        <end position="99"/>
    </location>
</feature>
<evidence type="ECO:0008006" key="3">
    <source>
        <dbReference type="Google" id="ProtNLM"/>
    </source>
</evidence>
<feature type="compositionally biased region" description="Basic and acidic residues" evidence="1">
    <location>
        <begin position="198"/>
        <end position="208"/>
    </location>
</feature>
<dbReference type="Proteomes" id="UP000886251">
    <property type="component" value="Unassembled WGS sequence"/>
</dbReference>
<gene>
    <name evidence="2" type="ORF">ENI96_00390</name>
</gene>
<sequence length="208" mass="22065">MARALHWLGTLLLVALATFLSFRLYQVLTRPQQPLPVAGDRRAADGGGTGDTGTVAGPVVASPPVGDFAAVVEHPLFTPDRTPHQSPSPAQEGATSPSSARPGGGPFLVVGIVVTAEERLAILRPAGGRGPAVRVREGDSLGEWRVRRIDARQVVLGRGAATDVLKLNDDRLDQAGRRTPLPSRPRGRATARPASEPPRQERVRTPVR</sequence>
<feature type="region of interest" description="Disordered" evidence="1">
    <location>
        <begin position="36"/>
        <end position="55"/>
    </location>
</feature>
<dbReference type="AlphaFoldDB" id="A0A831RL37"/>
<feature type="region of interest" description="Disordered" evidence="1">
    <location>
        <begin position="77"/>
        <end position="103"/>
    </location>
</feature>
<organism evidence="2">
    <name type="scientific">Sedimenticola thiotaurini</name>
    <dbReference type="NCBI Taxonomy" id="1543721"/>
    <lineage>
        <taxon>Bacteria</taxon>
        <taxon>Pseudomonadati</taxon>
        <taxon>Pseudomonadota</taxon>
        <taxon>Gammaproteobacteria</taxon>
        <taxon>Chromatiales</taxon>
        <taxon>Sedimenticolaceae</taxon>
        <taxon>Sedimenticola</taxon>
    </lineage>
</organism>
<evidence type="ECO:0000313" key="2">
    <source>
        <dbReference type="EMBL" id="HEB94874.1"/>
    </source>
</evidence>
<feature type="region of interest" description="Disordered" evidence="1">
    <location>
        <begin position="168"/>
        <end position="208"/>
    </location>
</feature>
<accession>A0A831RL37</accession>
<proteinExistence type="predicted"/>